<keyword evidence="25" id="KW-1185">Reference proteome</keyword>
<dbReference type="HAMAP" id="MF_01965">
    <property type="entry name" value="NADHX_dehydratase"/>
    <property type="match status" value="1"/>
</dbReference>
<evidence type="ECO:0000256" key="13">
    <source>
        <dbReference type="ARBA" id="ARBA00023268"/>
    </source>
</evidence>
<evidence type="ECO:0000256" key="12">
    <source>
        <dbReference type="ARBA" id="ARBA00023239"/>
    </source>
</evidence>
<evidence type="ECO:0000256" key="10">
    <source>
        <dbReference type="ARBA" id="ARBA00023027"/>
    </source>
</evidence>
<comment type="catalytic activity">
    <reaction evidence="15 17 19">
        <text>(6S)-NADHX + ADP = AMP + phosphate + NADH + H(+)</text>
        <dbReference type="Rhea" id="RHEA:32223"/>
        <dbReference type="ChEBI" id="CHEBI:15378"/>
        <dbReference type="ChEBI" id="CHEBI:43474"/>
        <dbReference type="ChEBI" id="CHEBI:57945"/>
        <dbReference type="ChEBI" id="CHEBI:64074"/>
        <dbReference type="ChEBI" id="CHEBI:456215"/>
        <dbReference type="ChEBI" id="CHEBI:456216"/>
        <dbReference type="EC" id="4.2.1.136"/>
    </reaction>
</comment>
<comment type="similarity">
    <text evidence="3 19">In the N-terminal section; belongs to the NnrE/AIBP family.</text>
</comment>
<name>A0A0T5YVQ1_9GAMM</name>
<comment type="function">
    <text evidence="17">Catalyzes the dehydration of the S-form of NAD(P)HX at the expense of ADP, which is converted to AMP. Together with NAD(P)HX epimerase, which catalyzes the epimerization of the S- and R-forms, the enzyme allows the repair of both epimers of NAD(P)HX, a damaged form of NAD(P)H that is a result of enzymatic or heat-dependent hydration.</text>
</comment>
<dbReference type="Proteomes" id="UP000051634">
    <property type="component" value="Unassembled WGS sequence"/>
</dbReference>
<comment type="subunit">
    <text evidence="17">Homotetramer.</text>
</comment>
<evidence type="ECO:0000313" key="22">
    <source>
        <dbReference type="EMBL" id="KRT54720.1"/>
    </source>
</evidence>
<reference evidence="24 25" key="1">
    <citation type="submission" date="2015-11" db="EMBL/GenBank/DDBJ databases">
        <title>The genome of Candidatus Endoriftia persephone in Ridgeia piscesae and population structure of the North Eastern Pacific vestimentiferan symbionts.</title>
        <authorList>
            <person name="Perez M."/>
            <person name="Juniper K.S."/>
        </authorList>
    </citation>
    <scope>NUCLEOTIDE SEQUENCE [LARGE SCALE GENOMIC DNA]</scope>
    <source>
        <strain evidence="23">Ind10</strain>
        <strain evidence="22">Ind11</strain>
    </source>
</reference>
<comment type="similarity">
    <text evidence="4 19">In the C-terminal section; belongs to the NnrD/CARKD family.</text>
</comment>
<comment type="function">
    <text evidence="18">Catalyzes the epimerization of the S- and R-forms of NAD(P)HX, a damaged form of NAD(P)H that is a result of enzymatic or heat-dependent hydration. This is a prerequisite for the S-specific NAD(P)H-hydrate dehydratase to allow the repair of both epimers of NAD(P)HX.</text>
</comment>
<evidence type="ECO:0000256" key="5">
    <source>
        <dbReference type="ARBA" id="ARBA00022723"/>
    </source>
</evidence>
<dbReference type="Gene3D" id="3.40.50.10260">
    <property type="entry name" value="YjeF N-terminal domain"/>
    <property type="match status" value="1"/>
</dbReference>
<sequence>MVRDCFPGVSMRVMPYTEGVPNALYRAEQVREFDRIAIEEYGISGSELMERAGSRAFQLIRELWPEVADLSVVCGAGNNGGDGYVVARLACQAGLACRVFWLVDPARLQGDARRMADAWHASGGESEPLQQLPRQTDLIVDALLGTGLVRPISGEWAAAVRQINAHPAPVLAIDIPSGLDSDTGCMRGTAVQADATLSFIGLKQGMFTADGPGVCGKIRFDALELPAQIYARQILAARRLDYPKIVQHLTPRPRTAHKGDFGRLLVIGGDQGYSGAARMAAEAAARGGAGLVAVATHPAHAATLNIGRPELMCHGVAEPDELEALLEWADQLVLGPGLGQGEWGRAMFAAACSAGLPMVVDADALNLLAAQPERRANWVLTPHPGEAARLLGSDVGSVQRDRFQALQDLSQRYGGVVILKGPGSLVGDDSSRRPGLCSAGNPGLASGGSGDILSGLLGALLAQGLAAQDAAETAVCVHAAAADRAAEAGERGMLASDLLPHIRRLLNPESADVGA</sequence>
<evidence type="ECO:0000256" key="7">
    <source>
        <dbReference type="ARBA" id="ARBA00022840"/>
    </source>
</evidence>
<evidence type="ECO:0000256" key="3">
    <source>
        <dbReference type="ARBA" id="ARBA00006001"/>
    </source>
</evidence>
<feature type="binding site" evidence="17">
    <location>
        <position position="451"/>
    </location>
    <ligand>
        <name>(6S)-NADPHX</name>
        <dbReference type="ChEBI" id="CHEBI:64076"/>
    </ligand>
</feature>
<feature type="binding site" evidence="18">
    <location>
        <position position="141"/>
    </location>
    <ligand>
        <name>K(+)</name>
        <dbReference type="ChEBI" id="CHEBI:29103"/>
    </ligand>
</feature>
<proteinExistence type="inferred from homology"/>
<feature type="binding site" evidence="17">
    <location>
        <position position="450"/>
    </location>
    <ligand>
        <name>AMP</name>
        <dbReference type="ChEBI" id="CHEBI:456215"/>
    </ligand>
</feature>
<comment type="cofactor">
    <cofactor evidence="17">
        <name>Mg(2+)</name>
        <dbReference type="ChEBI" id="CHEBI:18420"/>
    </cofactor>
</comment>
<keyword evidence="12 17" id="KW-0456">Lyase</keyword>
<keyword evidence="11 18" id="KW-0413">Isomerase</keyword>
<keyword evidence="22" id="KW-0808">Transferase</keyword>
<keyword evidence="10 17" id="KW-0520">NAD</keyword>
<comment type="catalytic activity">
    <reaction evidence="2 18 19">
        <text>(6R)-NADPHX = (6S)-NADPHX</text>
        <dbReference type="Rhea" id="RHEA:32227"/>
        <dbReference type="ChEBI" id="CHEBI:64076"/>
        <dbReference type="ChEBI" id="CHEBI:64077"/>
        <dbReference type="EC" id="5.1.99.6"/>
    </reaction>
</comment>
<dbReference type="NCBIfam" id="TIGR00197">
    <property type="entry name" value="yjeF_nterm"/>
    <property type="match status" value="1"/>
</dbReference>
<evidence type="ECO:0000256" key="16">
    <source>
        <dbReference type="ARBA" id="ARBA00049209"/>
    </source>
</evidence>
<feature type="binding site" evidence="18">
    <location>
        <position position="174"/>
    </location>
    <ligand>
        <name>(6S)-NADPHX</name>
        <dbReference type="ChEBI" id="CHEBI:64076"/>
    </ligand>
</feature>
<comment type="caution">
    <text evidence="22">The sequence shown here is derived from an EMBL/GenBank/DDBJ whole genome shotgun (WGS) entry which is preliminary data.</text>
</comment>
<keyword evidence="13" id="KW-0511">Multifunctional enzyme</keyword>
<feature type="binding site" evidence="17">
    <location>
        <position position="383"/>
    </location>
    <ligand>
        <name>(6S)-NADPHX</name>
        <dbReference type="ChEBI" id="CHEBI:64076"/>
    </ligand>
</feature>
<dbReference type="SUPFAM" id="SSF53613">
    <property type="entry name" value="Ribokinase-like"/>
    <property type="match status" value="1"/>
</dbReference>
<dbReference type="InterPro" id="IPR029056">
    <property type="entry name" value="Ribokinase-like"/>
</dbReference>
<comment type="catalytic activity">
    <reaction evidence="1 18 19">
        <text>(6R)-NADHX = (6S)-NADHX</text>
        <dbReference type="Rhea" id="RHEA:32215"/>
        <dbReference type="ChEBI" id="CHEBI:64074"/>
        <dbReference type="ChEBI" id="CHEBI:64075"/>
        <dbReference type="EC" id="5.1.99.6"/>
    </reaction>
</comment>
<dbReference type="PANTHER" id="PTHR12592:SF0">
    <property type="entry name" value="ATP-DEPENDENT (S)-NAD(P)H-HYDRATE DEHYDRATASE"/>
    <property type="match status" value="1"/>
</dbReference>
<feature type="domain" description="YjeF N-terminal" evidence="21">
    <location>
        <begin position="30"/>
        <end position="231"/>
    </location>
</feature>
<keyword evidence="6 17" id="KW-0547">Nucleotide-binding</keyword>
<dbReference type="PANTHER" id="PTHR12592">
    <property type="entry name" value="ATP-DEPENDENT (S)-NAD(P)H-HYDRATE DEHYDRATASE FAMILY MEMBER"/>
    <property type="match status" value="1"/>
</dbReference>
<dbReference type="PIRSF" id="PIRSF017184">
    <property type="entry name" value="Nnr"/>
    <property type="match status" value="1"/>
</dbReference>
<evidence type="ECO:0000256" key="19">
    <source>
        <dbReference type="PIRNR" id="PIRNR017184"/>
    </source>
</evidence>
<dbReference type="Pfam" id="PF01256">
    <property type="entry name" value="Carb_kinase"/>
    <property type="match status" value="1"/>
</dbReference>
<comment type="caution">
    <text evidence="18">Lacks conserved residue(s) required for the propagation of feature annotation.</text>
</comment>
<dbReference type="GO" id="GO:0046496">
    <property type="term" value="P:nicotinamide nucleotide metabolic process"/>
    <property type="evidence" value="ECO:0007669"/>
    <property type="project" value="UniProtKB-UniRule"/>
</dbReference>
<dbReference type="Gene3D" id="3.40.1190.20">
    <property type="match status" value="1"/>
</dbReference>
<protein>
    <recommendedName>
        <fullName evidence="19">Bifunctional NAD(P)H-hydrate repair enzyme</fullName>
    </recommendedName>
    <alternativeName>
        <fullName evidence="19">Nicotinamide nucleotide repair protein</fullName>
    </alternativeName>
    <domain>
        <recommendedName>
            <fullName evidence="19">ADP-dependent (S)-NAD(P)H-hydrate dehydratase</fullName>
            <ecNumber evidence="19">4.2.1.136</ecNumber>
        </recommendedName>
        <alternativeName>
            <fullName evidence="19">ADP-dependent NAD(P)HX dehydratase</fullName>
        </alternativeName>
    </domain>
    <domain>
        <recommendedName>
            <fullName evidence="19">NAD(P)H-hydrate epimerase</fullName>
            <ecNumber evidence="19">5.1.99.6</ecNumber>
        </recommendedName>
    </domain>
</protein>
<comment type="catalytic activity">
    <reaction evidence="16 17 19">
        <text>(6S)-NADPHX + ADP = AMP + phosphate + NADPH + H(+)</text>
        <dbReference type="Rhea" id="RHEA:32235"/>
        <dbReference type="ChEBI" id="CHEBI:15378"/>
        <dbReference type="ChEBI" id="CHEBI:43474"/>
        <dbReference type="ChEBI" id="CHEBI:57783"/>
        <dbReference type="ChEBI" id="CHEBI:64076"/>
        <dbReference type="ChEBI" id="CHEBI:456215"/>
        <dbReference type="ChEBI" id="CHEBI:456216"/>
        <dbReference type="EC" id="4.2.1.136"/>
    </reaction>
</comment>
<dbReference type="GO" id="GO:0052856">
    <property type="term" value="F:NAD(P)HX epimerase activity"/>
    <property type="evidence" value="ECO:0007669"/>
    <property type="project" value="UniProtKB-UniRule"/>
</dbReference>
<dbReference type="InterPro" id="IPR000631">
    <property type="entry name" value="CARKD"/>
</dbReference>
<feature type="binding site" evidence="18">
    <location>
        <position position="79"/>
    </location>
    <ligand>
        <name>K(+)</name>
        <dbReference type="ChEBI" id="CHEBI:29103"/>
    </ligand>
</feature>
<dbReference type="CDD" id="cd01171">
    <property type="entry name" value="YXKO-related"/>
    <property type="match status" value="1"/>
</dbReference>
<dbReference type="EMBL" id="LDXT01000088">
    <property type="protein sequence ID" value="KRT54720.1"/>
    <property type="molecule type" value="Genomic_DNA"/>
</dbReference>
<evidence type="ECO:0000256" key="15">
    <source>
        <dbReference type="ARBA" id="ARBA00048238"/>
    </source>
</evidence>
<dbReference type="InterPro" id="IPR036652">
    <property type="entry name" value="YjeF_N_dom_sf"/>
</dbReference>
<feature type="domain" description="YjeF C-terminal" evidence="20">
    <location>
        <begin position="241"/>
        <end position="509"/>
    </location>
</feature>
<evidence type="ECO:0000256" key="6">
    <source>
        <dbReference type="ARBA" id="ARBA00022741"/>
    </source>
</evidence>
<dbReference type="GO" id="GO:0016301">
    <property type="term" value="F:kinase activity"/>
    <property type="evidence" value="ECO:0007669"/>
    <property type="project" value="UniProtKB-KW"/>
</dbReference>
<dbReference type="GO" id="GO:0110051">
    <property type="term" value="P:metabolite repair"/>
    <property type="evidence" value="ECO:0007669"/>
    <property type="project" value="TreeGrafter"/>
</dbReference>
<comment type="function">
    <text evidence="14 19">Bifunctional enzyme that catalyzes the epimerization of the S- and R-forms of NAD(P)HX and the dehydration of the S-form of NAD(P)HX at the expense of ADP, which is converted to AMP. This allows the repair of both epimers of NAD(P)HX, a damaged form of NAD(P)H that is a result of enzymatic or heat-dependent hydration.</text>
</comment>
<keyword evidence="22" id="KW-0418">Kinase</keyword>
<feature type="binding site" evidence="17">
    <location>
        <begin position="420"/>
        <end position="424"/>
    </location>
    <ligand>
        <name>AMP</name>
        <dbReference type="ChEBI" id="CHEBI:456215"/>
    </ligand>
</feature>
<evidence type="ECO:0000313" key="23">
    <source>
        <dbReference type="EMBL" id="KRT58733.1"/>
    </source>
</evidence>
<gene>
    <name evidence="17" type="primary">nnrD</name>
    <name evidence="18" type="synonym">nnrE</name>
    <name evidence="22" type="ORF">Ga0074115_10925</name>
    <name evidence="23" type="ORF">Ga0076813_14142</name>
</gene>
<dbReference type="EC" id="5.1.99.6" evidence="19"/>
<evidence type="ECO:0000256" key="2">
    <source>
        <dbReference type="ARBA" id="ARBA00000909"/>
    </source>
</evidence>
<dbReference type="EMBL" id="LMXI01000280">
    <property type="protein sequence ID" value="KRT58733.1"/>
    <property type="molecule type" value="Genomic_DNA"/>
</dbReference>
<feature type="binding site" evidence="17">
    <location>
        <position position="276"/>
    </location>
    <ligand>
        <name>(6S)-NADPHX</name>
        <dbReference type="ChEBI" id="CHEBI:64076"/>
    </ligand>
</feature>
<dbReference type="GO" id="GO:0005524">
    <property type="term" value="F:ATP binding"/>
    <property type="evidence" value="ECO:0007669"/>
    <property type="project" value="UniProtKB-UniRule"/>
</dbReference>
<evidence type="ECO:0000259" key="21">
    <source>
        <dbReference type="PROSITE" id="PS51385"/>
    </source>
</evidence>
<dbReference type="InterPro" id="IPR004443">
    <property type="entry name" value="YjeF_N_dom"/>
</dbReference>
<dbReference type="Proteomes" id="UP000051276">
    <property type="component" value="Unassembled WGS sequence"/>
</dbReference>
<dbReference type="PROSITE" id="PS51383">
    <property type="entry name" value="YJEF_C_3"/>
    <property type="match status" value="1"/>
</dbReference>
<evidence type="ECO:0000256" key="11">
    <source>
        <dbReference type="ARBA" id="ARBA00023235"/>
    </source>
</evidence>
<dbReference type="AlphaFoldDB" id="A0A0T5YVQ1"/>
<dbReference type="STRING" id="54398.Ga0074115_10925"/>
<feature type="binding site" evidence="18">
    <location>
        <begin position="145"/>
        <end position="151"/>
    </location>
    <ligand>
        <name>(6S)-NADPHX</name>
        <dbReference type="ChEBI" id="CHEBI:64076"/>
    </ligand>
</feature>
<dbReference type="HAMAP" id="MF_01966">
    <property type="entry name" value="NADHX_epimerase"/>
    <property type="match status" value="1"/>
</dbReference>
<comment type="similarity">
    <text evidence="18">Belongs to the NnrE/AIBP family.</text>
</comment>
<feature type="binding site" evidence="18">
    <location>
        <position position="177"/>
    </location>
    <ligand>
        <name>K(+)</name>
        <dbReference type="ChEBI" id="CHEBI:29103"/>
    </ligand>
</feature>
<feature type="binding site" evidence="18">
    <location>
        <begin position="78"/>
        <end position="82"/>
    </location>
    <ligand>
        <name>(6S)-NADPHX</name>
        <dbReference type="ChEBI" id="CHEBI:64076"/>
    </ligand>
</feature>
<evidence type="ECO:0000313" key="25">
    <source>
        <dbReference type="Proteomes" id="UP000051634"/>
    </source>
</evidence>
<keyword evidence="8 17" id="KW-0521">NADP</keyword>
<dbReference type="NCBIfam" id="TIGR00196">
    <property type="entry name" value="yjeF_cterm"/>
    <property type="match status" value="1"/>
</dbReference>
<dbReference type="FunFam" id="3.40.1190.20:FF:000017">
    <property type="entry name" value="Multifunctional fusion protein"/>
    <property type="match status" value="1"/>
</dbReference>
<feature type="binding site" evidence="17">
    <location>
        <position position="337"/>
    </location>
    <ligand>
        <name>(6S)-NADPHX</name>
        <dbReference type="ChEBI" id="CHEBI:64076"/>
    </ligand>
</feature>
<evidence type="ECO:0000256" key="17">
    <source>
        <dbReference type="HAMAP-Rule" id="MF_01965"/>
    </source>
</evidence>
<dbReference type="Pfam" id="PF03853">
    <property type="entry name" value="YjeF_N"/>
    <property type="match status" value="1"/>
</dbReference>
<dbReference type="PATRIC" id="fig|54398.3.peg.1461"/>
<keyword evidence="7 17" id="KW-0067">ATP-binding</keyword>
<dbReference type="EC" id="4.2.1.136" evidence="19"/>
<evidence type="ECO:0000256" key="14">
    <source>
        <dbReference type="ARBA" id="ARBA00025153"/>
    </source>
</evidence>
<organism evidence="22 25">
    <name type="scientific">endosymbiont of Ridgeia piscesae</name>
    <dbReference type="NCBI Taxonomy" id="54398"/>
    <lineage>
        <taxon>Bacteria</taxon>
        <taxon>Pseudomonadati</taxon>
        <taxon>Pseudomonadota</taxon>
        <taxon>Gammaproteobacteria</taxon>
        <taxon>sulfur-oxidizing symbionts</taxon>
    </lineage>
</organism>
<evidence type="ECO:0000256" key="18">
    <source>
        <dbReference type="HAMAP-Rule" id="MF_01966"/>
    </source>
</evidence>
<evidence type="ECO:0000256" key="8">
    <source>
        <dbReference type="ARBA" id="ARBA00022857"/>
    </source>
</evidence>
<evidence type="ECO:0000256" key="9">
    <source>
        <dbReference type="ARBA" id="ARBA00022958"/>
    </source>
</evidence>
<dbReference type="SUPFAM" id="SSF64153">
    <property type="entry name" value="YjeF N-terminal domain-like"/>
    <property type="match status" value="1"/>
</dbReference>
<dbReference type="GO" id="GO:0052855">
    <property type="term" value="F:ADP-dependent NAD(P)H-hydrate dehydratase activity"/>
    <property type="evidence" value="ECO:0007669"/>
    <property type="project" value="UniProtKB-UniRule"/>
</dbReference>
<dbReference type="GO" id="GO:0046872">
    <property type="term" value="F:metal ion binding"/>
    <property type="evidence" value="ECO:0007669"/>
    <property type="project" value="UniProtKB-UniRule"/>
</dbReference>
<evidence type="ECO:0000256" key="1">
    <source>
        <dbReference type="ARBA" id="ARBA00000013"/>
    </source>
</evidence>
<dbReference type="InterPro" id="IPR030677">
    <property type="entry name" value="Nnr"/>
</dbReference>
<comment type="similarity">
    <text evidence="17">Belongs to the NnrD/CARKD family.</text>
</comment>
<keyword evidence="5 18" id="KW-0479">Metal-binding</keyword>
<comment type="cofactor">
    <cofactor evidence="18 19">
        <name>K(+)</name>
        <dbReference type="ChEBI" id="CHEBI:29103"/>
    </cofactor>
    <text evidence="18 19">Binds 1 potassium ion per subunit.</text>
</comment>
<accession>A0A0T5YVQ1</accession>
<evidence type="ECO:0000259" key="20">
    <source>
        <dbReference type="PROSITE" id="PS51383"/>
    </source>
</evidence>
<evidence type="ECO:0000313" key="24">
    <source>
        <dbReference type="Proteomes" id="UP000051276"/>
    </source>
</evidence>
<evidence type="ECO:0000256" key="4">
    <source>
        <dbReference type="ARBA" id="ARBA00009524"/>
    </source>
</evidence>
<dbReference type="PROSITE" id="PS51385">
    <property type="entry name" value="YJEF_N"/>
    <property type="match status" value="1"/>
</dbReference>
<keyword evidence="9 18" id="KW-0630">Potassium</keyword>